<dbReference type="InterPro" id="IPR002514">
    <property type="entry name" value="Transposase_8"/>
</dbReference>
<dbReference type="InterPro" id="IPR009057">
    <property type="entry name" value="Homeodomain-like_sf"/>
</dbReference>
<dbReference type="Pfam" id="PF01527">
    <property type="entry name" value="HTH_Tnp_1"/>
    <property type="match status" value="1"/>
</dbReference>
<organism evidence="2 3">
    <name type="scientific">Psychromonas aquatilis</name>
    <dbReference type="NCBI Taxonomy" id="2005072"/>
    <lineage>
        <taxon>Bacteria</taxon>
        <taxon>Pseudomonadati</taxon>
        <taxon>Pseudomonadota</taxon>
        <taxon>Gammaproteobacteria</taxon>
        <taxon>Alteromonadales</taxon>
        <taxon>Psychromonadaceae</taxon>
        <taxon>Psychromonas</taxon>
    </lineage>
</organism>
<gene>
    <name evidence="2" type="ORF">V6256_04200</name>
</gene>
<sequence length="98" mass="10939">MTGYSPERKEAVLSKVLPPQSRSVVEVANEEGIHCSTLYAWLKIAKNNGVTMSNSTSLTAEKKLAIIIETSSLTESELAKYCRENGFYPEQIKVWKSE</sequence>
<dbReference type="RefSeq" id="WP_341596808.1">
    <property type="nucleotide sequence ID" value="NZ_JBAKAZ010000009.1"/>
</dbReference>
<dbReference type="EMBL" id="JBAKAZ010000009">
    <property type="protein sequence ID" value="MEL0628804.1"/>
    <property type="molecule type" value="Genomic_DNA"/>
</dbReference>
<accession>A0ABU9GNB1</accession>
<proteinExistence type="inferred from homology"/>
<keyword evidence="3" id="KW-1185">Reference proteome</keyword>
<feature type="non-terminal residue" evidence="2">
    <location>
        <position position="98"/>
    </location>
</feature>
<evidence type="ECO:0000313" key="2">
    <source>
        <dbReference type="EMBL" id="MEL0628804.1"/>
    </source>
</evidence>
<dbReference type="Proteomes" id="UP001369082">
    <property type="component" value="Unassembled WGS sequence"/>
</dbReference>
<comment type="similarity">
    <text evidence="1">Belongs to the transposase 8 family.</text>
</comment>
<name>A0ABU9GNB1_9GAMM</name>
<protein>
    <submittedName>
        <fullName evidence="2">Transposase</fullName>
    </submittedName>
</protein>
<dbReference type="SUPFAM" id="SSF46689">
    <property type="entry name" value="Homeodomain-like"/>
    <property type="match status" value="1"/>
</dbReference>
<evidence type="ECO:0000313" key="3">
    <source>
        <dbReference type="Proteomes" id="UP001369082"/>
    </source>
</evidence>
<reference evidence="2 3" key="1">
    <citation type="submission" date="2024-02" db="EMBL/GenBank/DDBJ databases">
        <title>Bacteria isolated from the canopy kelp, Nereocystis luetkeana.</title>
        <authorList>
            <person name="Pfister C.A."/>
            <person name="Younker I.T."/>
            <person name="Light S.H."/>
        </authorList>
    </citation>
    <scope>NUCLEOTIDE SEQUENCE [LARGE SCALE GENOMIC DNA]</scope>
    <source>
        <strain evidence="2 3">TI.1.05</strain>
    </source>
</reference>
<evidence type="ECO:0000256" key="1">
    <source>
        <dbReference type="ARBA" id="ARBA00009964"/>
    </source>
</evidence>
<comment type="caution">
    <text evidence="2">The sequence shown here is derived from an EMBL/GenBank/DDBJ whole genome shotgun (WGS) entry which is preliminary data.</text>
</comment>